<organism evidence="2 6">
    <name type="scientific">Adineta steineri</name>
    <dbReference type="NCBI Taxonomy" id="433720"/>
    <lineage>
        <taxon>Eukaryota</taxon>
        <taxon>Metazoa</taxon>
        <taxon>Spiralia</taxon>
        <taxon>Gnathifera</taxon>
        <taxon>Rotifera</taxon>
        <taxon>Eurotatoria</taxon>
        <taxon>Bdelloidea</taxon>
        <taxon>Adinetida</taxon>
        <taxon>Adinetidae</taxon>
        <taxon>Adineta</taxon>
    </lineage>
</organism>
<dbReference type="EMBL" id="CAJNOG010000135">
    <property type="protein sequence ID" value="CAF0993066.1"/>
    <property type="molecule type" value="Genomic_DNA"/>
</dbReference>
<dbReference type="Proteomes" id="UP000663891">
    <property type="component" value="Unassembled WGS sequence"/>
</dbReference>
<dbReference type="EMBL" id="CAJOAZ010004064">
    <property type="protein sequence ID" value="CAF4042291.1"/>
    <property type="molecule type" value="Genomic_DNA"/>
</dbReference>
<evidence type="ECO:0000313" key="2">
    <source>
        <dbReference type="EMBL" id="CAF0993066.1"/>
    </source>
</evidence>
<feature type="signal peptide" evidence="1">
    <location>
        <begin position="1"/>
        <end position="22"/>
    </location>
</feature>
<protein>
    <submittedName>
        <fullName evidence="2">Uncharacterized protein</fullName>
    </submittedName>
</protein>
<evidence type="ECO:0000313" key="6">
    <source>
        <dbReference type="Proteomes" id="UP000663845"/>
    </source>
</evidence>
<dbReference type="AlphaFoldDB" id="A0A814G952"/>
<evidence type="ECO:0000313" key="5">
    <source>
        <dbReference type="EMBL" id="CAF4042291.1"/>
    </source>
</evidence>
<dbReference type="EMBL" id="CAJOAY010001798">
    <property type="protein sequence ID" value="CAF3887685.1"/>
    <property type="molecule type" value="Genomic_DNA"/>
</dbReference>
<accession>A0A814G952</accession>
<proteinExistence type="predicted"/>
<dbReference type="Proteomes" id="UP000663844">
    <property type="component" value="Unassembled WGS sequence"/>
</dbReference>
<evidence type="ECO:0000256" key="1">
    <source>
        <dbReference type="SAM" id="SignalP"/>
    </source>
</evidence>
<evidence type="ECO:0000313" key="4">
    <source>
        <dbReference type="EMBL" id="CAF3887685.1"/>
    </source>
</evidence>
<gene>
    <name evidence="2" type="ORF">JYZ213_LOCUS15569</name>
    <name evidence="4" type="ORF">OKA104_LOCUS23485</name>
    <name evidence="5" type="ORF">OXD698_LOCUS31997</name>
    <name evidence="3" type="ORF">VCS650_LOCUS15895</name>
</gene>
<name>A0A814G952_9BILA</name>
<dbReference type="Proteomes" id="UP000663881">
    <property type="component" value="Unassembled WGS sequence"/>
</dbReference>
<dbReference type="EMBL" id="CAJNON010000139">
    <property type="protein sequence ID" value="CAF1022858.1"/>
    <property type="molecule type" value="Genomic_DNA"/>
</dbReference>
<dbReference type="Proteomes" id="UP000663845">
    <property type="component" value="Unassembled WGS sequence"/>
</dbReference>
<dbReference type="OrthoDB" id="10002864at2759"/>
<keyword evidence="1" id="KW-0732">Signal</keyword>
<sequence>MMFVFFFFGFFYITKFGLFVNANPYNICHTKCHIAQSIDDPFIISDKCNETRYDTLCQTGLLFDHVTRTIKITFGGIVMNSDFERRSLTDNEDRYDYVNERIIINSTSIVTQLFYSCTLNDRCEETFLLSMISKLAKRNYQEMQHVLMDVFTKFSDSNSPRCYKQDGNITTCNGPCIDERIRNVNMNTGVPDSNAFQWPFICGDEPSSPTVSIAAIKMPMAKGSSNLHRSISFSCSKELCNEPNNIERIEQIINKNNVSFYQ</sequence>
<comment type="caution">
    <text evidence="2">The sequence shown here is derived from an EMBL/GenBank/DDBJ whole genome shotgun (WGS) entry which is preliminary data.</text>
</comment>
<evidence type="ECO:0000313" key="3">
    <source>
        <dbReference type="EMBL" id="CAF1022858.1"/>
    </source>
</evidence>
<reference evidence="2" key="1">
    <citation type="submission" date="2021-02" db="EMBL/GenBank/DDBJ databases">
        <authorList>
            <person name="Nowell W R."/>
        </authorList>
    </citation>
    <scope>NUCLEOTIDE SEQUENCE</scope>
</reference>
<feature type="chain" id="PRO_5035601029" evidence="1">
    <location>
        <begin position="23"/>
        <end position="262"/>
    </location>
</feature>